<dbReference type="PANTHER" id="PTHR33835">
    <property type="entry name" value="YALI0C07656P"/>
    <property type="match status" value="1"/>
</dbReference>
<dbReference type="SUPFAM" id="SSF56281">
    <property type="entry name" value="Metallo-hydrolase/oxidoreductase"/>
    <property type="match status" value="1"/>
</dbReference>
<evidence type="ECO:0000313" key="2">
    <source>
        <dbReference type="Proteomes" id="UP000094285"/>
    </source>
</evidence>
<dbReference type="AlphaFoldDB" id="A0A1E4SNU8"/>
<evidence type="ECO:0000313" key="1">
    <source>
        <dbReference type="EMBL" id="ODV81166.1"/>
    </source>
</evidence>
<dbReference type="GeneID" id="30981545"/>
<organism evidence="1 2">
    <name type="scientific">Suhomyces tanzawaensis NRRL Y-17324</name>
    <dbReference type="NCBI Taxonomy" id="984487"/>
    <lineage>
        <taxon>Eukaryota</taxon>
        <taxon>Fungi</taxon>
        <taxon>Dikarya</taxon>
        <taxon>Ascomycota</taxon>
        <taxon>Saccharomycotina</taxon>
        <taxon>Pichiomycetes</taxon>
        <taxon>Debaryomycetaceae</taxon>
        <taxon>Suhomyces</taxon>
    </lineage>
</organism>
<dbReference type="InterPro" id="IPR025638">
    <property type="entry name" value="DUF4336"/>
</dbReference>
<sequence length="266" mass="29953">MGYPSPLKVISRKLTNDIVIASCAFSRFDKLNFGGRMALINHLGQIIVWSALPYGPEVEKSLELLTGTTGKYNITHLIIPDKEHTMAAKSFKDVYPELKVIAMEGVEVPGLTIDYRVTSKLGNKTIDLKILKEELGITDKVFLDLFEFVYLPHHGNKELVMFDTKSKILFEADLLFNLGVKEPLEQYSPSTGFSEGYNPHSGWSFLTRYMQPYSKVGNILTNKITTPQSKPGLEAIQKWDFSKIVMCHGNIIEKDAKKAFANVFKV</sequence>
<dbReference type="InterPro" id="IPR036866">
    <property type="entry name" value="RibonucZ/Hydroxyglut_hydro"/>
</dbReference>
<dbReference type="EMBL" id="KV453910">
    <property type="protein sequence ID" value="ODV81166.1"/>
    <property type="molecule type" value="Genomic_DNA"/>
</dbReference>
<keyword evidence="2" id="KW-1185">Reference proteome</keyword>
<dbReference type="RefSeq" id="XP_020066288.1">
    <property type="nucleotide sequence ID" value="XM_020207408.1"/>
</dbReference>
<dbReference type="Proteomes" id="UP000094285">
    <property type="component" value="Unassembled WGS sequence"/>
</dbReference>
<accession>A0A1E4SNU8</accession>
<dbReference type="OrthoDB" id="421671at2759"/>
<dbReference type="PANTHER" id="PTHR33835:SF1">
    <property type="entry name" value="METALLO-BETA-LACTAMASE DOMAIN-CONTAINING PROTEIN"/>
    <property type="match status" value="1"/>
</dbReference>
<protein>
    <recommendedName>
        <fullName evidence="3">Metallo-beta-lactamase domain-containing protein</fullName>
    </recommendedName>
</protein>
<name>A0A1E4SNU8_9ASCO</name>
<evidence type="ECO:0008006" key="3">
    <source>
        <dbReference type="Google" id="ProtNLM"/>
    </source>
</evidence>
<reference evidence="2" key="1">
    <citation type="submission" date="2016-05" db="EMBL/GenBank/DDBJ databases">
        <title>Comparative genomics of biotechnologically important yeasts.</title>
        <authorList>
            <consortium name="DOE Joint Genome Institute"/>
            <person name="Riley R."/>
            <person name="Haridas S."/>
            <person name="Wolfe K.H."/>
            <person name="Lopes M.R."/>
            <person name="Hittinger C.T."/>
            <person name="Goker M."/>
            <person name="Salamov A."/>
            <person name="Wisecaver J."/>
            <person name="Long T.M."/>
            <person name="Aerts A.L."/>
            <person name="Barry K."/>
            <person name="Choi C."/>
            <person name="Clum A."/>
            <person name="Coughlan A.Y."/>
            <person name="Deshpande S."/>
            <person name="Douglass A.P."/>
            <person name="Hanson S.J."/>
            <person name="Klenk H.-P."/>
            <person name="Labutti K."/>
            <person name="Lapidus A."/>
            <person name="Lindquist E."/>
            <person name="Lipzen A."/>
            <person name="Meier-Kolthoff J.P."/>
            <person name="Ohm R.A."/>
            <person name="Otillar R.P."/>
            <person name="Pangilinan J."/>
            <person name="Peng Y."/>
            <person name="Rokas A."/>
            <person name="Rosa C.A."/>
            <person name="Scheuner C."/>
            <person name="Sibirny A.A."/>
            <person name="Slot J.C."/>
            <person name="Stielow J.B."/>
            <person name="Sun H."/>
            <person name="Kurtzman C.P."/>
            <person name="Blackwell M."/>
            <person name="Grigoriev I.V."/>
            <person name="Jeffries T.W."/>
        </authorList>
    </citation>
    <scope>NUCLEOTIDE SEQUENCE [LARGE SCALE GENOMIC DNA]</scope>
    <source>
        <strain evidence="2">NRRL Y-17324</strain>
    </source>
</reference>
<gene>
    <name evidence="1" type="ORF">CANTADRAFT_25394</name>
</gene>
<proteinExistence type="predicted"/>